<name>A0ABS2ZNZ4_9BACL</name>
<proteinExistence type="predicted"/>
<sequence>MNDQVGVKFTYYRMGTTISIMTDFENMKDLLDKGLEQVALNCIAEVYRSIELDLTKLSQPYPATQFCFFSELSYHSDQSITEKNRINVINTRSAKKELVY</sequence>
<dbReference type="Proteomes" id="UP001296923">
    <property type="component" value="Unassembled WGS sequence"/>
</dbReference>
<keyword evidence="2" id="KW-1185">Reference proteome</keyword>
<evidence type="ECO:0000313" key="2">
    <source>
        <dbReference type="Proteomes" id="UP001296923"/>
    </source>
</evidence>
<accession>A0ABS2ZNZ4</accession>
<dbReference type="RefSeq" id="WP_205725025.1">
    <property type="nucleotide sequence ID" value="NZ_JAFHKR010000038.1"/>
</dbReference>
<protein>
    <submittedName>
        <fullName evidence="1">Uncharacterized protein</fullName>
    </submittedName>
</protein>
<evidence type="ECO:0000313" key="1">
    <source>
        <dbReference type="EMBL" id="MBN3553953.1"/>
    </source>
</evidence>
<dbReference type="EMBL" id="JAFHKR010000038">
    <property type="protein sequence ID" value="MBN3553953.1"/>
    <property type="molecule type" value="Genomic_DNA"/>
</dbReference>
<gene>
    <name evidence="1" type="ORF">JYA63_06740</name>
</gene>
<organism evidence="1 2">
    <name type="scientific">Fictibacillus nanhaiensis</name>
    <dbReference type="NCBI Taxonomy" id="742169"/>
    <lineage>
        <taxon>Bacteria</taxon>
        <taxon>Bacillati</taxon>
        <taxon>Bacillota</taxon>
        <taxon>Bacilli</taxon>
        <taxon>Bacillales</taxon>
        <taxon>Fictibacillaceae</taxon>
        <taxon>Fictibacillus</taxon>
    </lineage>
</organism>
<reference evidence="1 2" key="1">
    <citation type="submission" date="2021-01" db="EMBL/GenBank/DDBJ databases">
        <title>Genome Sequencing of Type Strains.</title>
        <authorList>
            <person name="Lemaire J.F."/>
            <person name="Inderbitzin P."/>
            <person name="Collins S.B."/>
            <person name="Wespe N."/>
            <person name="Knight-Connoni V."/>
        </authorList>
    </citation>
    <scope>NUCLEOTIDE SEQUENCE [LARGE SCALE GENOMIC DNA]</scope>
    <source>
        <strain evidence="1 2">DSM 23009</strain>
    </source>
</reference>
<comment type="caution">
    <text evidence="1">The sequence shown here is derived from an EMBL/GenBank/DDBJ whole genome shotgun (WGS) entry which is preliminary data.</text>
</comment>